<comment type="subcellular location">
    <subcellularLocation>
        <location evidence="1">Cell membrane</location>
        <topology evidence="1">Multi-pass membrane protein</topology>
    </subcellularLocation>
</comment>
<dbReference type="RefSeq" id="WP_040432252.1">
    <property type="nucleotide sequence ID" value="NZ_JBIAZU010000001.1"/>
</dbReference>
<keyword evidence="2" id="KW-1003">Cell membrane</keyword>
<feature type="transmembrane region" description="Helical" evidence="6">
    <location>
        <begin position="114"/>
        <end position="141"/>
    </location>
</feature>
<keyword evidence="5 6" id="KW-0472">Membrane</keyword>
<evidence type="ECO:0000256" key="4">
    <source>
        <dbReference type="ARBA" id="ARBA00022989"/>
    </source>
</evidence>
<feature type="domain" description="RDD" evidence="7">
    <location>
        <begin position="17"/>
        <end position="156"/>
    </location>
</feature>
<proteinExistence type="predicted"/>
<sequence length="164" mass="17380">MGGAPGMPASGVGQPGNLADRFVARLIDSVIVGVVGVVLNVVLAFISNSWFLTGFISALVTAALYLGYFGYFESTRGQTIGKQVMKLKVFGPDRVSNPTLEQAIRRNIYMGFGVARVIPILGSVLSGLAGIAAVIVIVVNINNDPQRQHWFDKFAGGTQVIKIG</sequence>
<dbReference type="Proteomes" id="UP001602245">
    <property type="component" value="Unassembled WGS sequence"/>
</dbReference>
<dbReference type="PANTHER" id="PTHR36115">
    <property type="entry name" value="PROLINE-RICH ANTIGEN HOMOLOG-RELATED"/>
    <property type="match status" value="1"/>
</dbReference>
<evidence type="ECO:0000259" key="7">
    <source>
        <dbReference type="Pfam" id="PF06271"/>
    </source>
</evidence>
<feature type="transmembrane region" description="Helical" evidence="6">
    <location>
        <begin position="26"/>
        <end position="46"/>
    </location>
</feature>
<organism evidence="8 9">
    <name type="scientific">Paractinoplanes globisporus</name>
    <dbReference type="NCBI Taxonomy" id="113565"/>
    <lineage>
        <taxon>Bacteria</taxon>
        <taxon>Bacillati</taxon>
        <taxon>Actinomycetota</taxon>
        <taxon>Actinomycetes</taxon>
        <taxon>Micromonosporales</taxon>
        <taxon>Micromonosporaceae</taxon>
        <taxon>Paractinoplanes</taxon>
    </lineage>
</organism>
<evidence type="ECO:0000256" key="1">
    <source>
        <dbReference type="ARBA" id="ARBA00004651"/>
    </source>
</evidence>
<feature type="transmembrane region" description="Helical" evidence="6">
    <location>
        <begin position="52"/>
        <end position="72"/>
    </location>
</feature>
<dbReference type="EMBL" id="JBIAZU010000001">
    <property type="protein sequence ID" value="MFF5288418.1"/>
    <property type="molecule type" value="Genomic_DNA"/>
</dbReference>
<keyword evidence="9" id="KW-1185">Reference proteome</keyword>
<keyword evidence="4 6" id="KW-1133">Transmembrane helix</keyword>
<evidence type="ECO:0000313" key="8">
    <source>
        <dbReference type="EMBL" id="MFF5288418.1"/>
    </source>
</evidence>
<evidence type="ECO:0000256" key="2">
    <source>
        <dbReference type="ARBA" id="ARBA00022475"/>
    </source>
</evidence>
<name>A0ABW6W538_9ACTN</name>
<dbReference type="InterPro" id="IPR051791">
    <property type="entry name" value="Pra-immunoreactive"/>
</dbReference>
<protein>
    <submittedName>
        <fullName evidence="8">RDD family protein</fullName>
    </submittedName>
</protein>
<accession>A0ABW6W538</accession>
<evidence type="ECO:0000256" key="3">
    <source>
        <dbReference type="ARBA" id="ARBA00022692"/>
    </source>
</evidence>
<dbReference type="PANTHER" id="PTHR36115:SF4">
    <property type="entry name" value="MEMBRANE PROTEIN"/>
    <property type="match status" value="1"/>
</dbReference>
<comment type="caution">
    <text evidence="8">The sequence shown here is derived from an EMBL/GenBank/DDBJ whole genome shotgun (WGS) entry which is preliminary data.</text>
</comment>
<keyword evidence="3 6" id="KW-0812">Transmembrane</keyword>
<gene>
    <name evidence="8" type="ORF">ACFY35_03205</name>
</gene>
<evidence type="ECO:0000256" key="5">
    <source>
        <dbReference type="ARBA" id="ARBA00023136"/>
    </source>
</evidence>
<evidence type="ECO:0000256" key="6">
    <source>
        <dbReference type="SAM" id="Phobius"/>
    </source>
</evidence>
<evidence type="ECO:0000313" key="9">
    <source>
        <dbReference type="Proteomes" id="UP001602245"/>
    </source>
</evidence>
<dbReference type="InterPro" id="IPR010432">
    <property type="entry name" value="RDD"/>
</dbReference>
<dbReference type="Pfam" id="PF06271">
    <property type="entry name" value="RDD"/>
    <property type="match status" value="1"/>
</dbReference>
<reference evidence="8 9" key="1">
    <citation type="submission" date="2024-10" db="EMBL/GenBank/DDBJ databases">
        <title>The Natural Products Discovery Center: Release of the First 8490 Sequenced Strains for Exploring Actinobacteria Biosynthetic Diversity.</title>
        <authorList>
            <person name="Kalkreuter E."/>
            <person name="Kautsar S.A."/>
            <person name="Yang D."/>
            <person name="Bader C.D."/>
            <person name="Teijaro C.N."/>
            <person name="Fluegel L."/>
            <person name="Davis C.M."/>
            <person name="Simpson J.R."/>
            <person name="Lauterbach L."/>
            <person name="Steele A.D."/>
            <person name="Gui C."/>
            <person name="Meng S."/>
            <person name="Li G."/>
            <person name="Viehrig K."/>
            <person name="Ye F."/>
            <person name="Su P."/>
            <person name="Kiefer A.F."/>
            <person name="Nichols A."/>
            <person name="Cepeda A.J."/>
            <person name="Yan W."/>
            <person name="Fan B."/>
            <person name="Jiang Y."/>
            <person name="Adhikari A."/>
            <person name="Zheng C.-J."/>
            <person name="Schuster L."/>
            <person name="Cowan T.M."/>
            <person name="Smanski M.J."/>
            <person name="Chevrette M.G."/>
            <person name="De Carvalho L.P.S."/>
            <person name="Shen B."/>
        </authorList>
    </citation>
    <scope>NUCLEOTIDE SEQUENCE [LARGE SCALE GENOMIC DNA]</scope>
    <source>
        <strain evidence="8 9">NPDC000087</strain>
    </source>
</reference>